<evidence type="ECO:0000313" key="3">
    <source>
        <dbReference type="WBParaSite" id="Csp11.Scaffold564.g4062.t1"/>
    </source>
</evidence>
<proteinExistence type="predicted"/>
<sequence length="111" mass="12422">MSGRMRANGDHRNFQRYRGWTDLLAIPNEEGRAGRTHNEVSNGDENPAPADNHAHSLPTNPPAESSAYNEHNATNEEILKKITASDEKFAKMMKDAQRLMMNSPLCSEGRD</sequence>
<keyword evidence="2" id="KW-1185">Reference proteome</keyword>
<evidence type="ECO:0000256" key="1">
    <source>
        <dbReference type="SAM" id="MobiDB-lite"/>
    </source>
</evidence>
<accession>A0A1I7TAL9</accession>
<reference evidence="3" key="1">
    <citation type="submission" date="2016-11" db="UniProtKB">
        <authorList>
            <consortium name="WormBaseParasite"/>
        </authorList>
    </citation>
    <scope>IDENTIFICATION</scope>
</reference>
<dbReference type="WBParaSite" id="Csp11.Scaffold564.g4062.t1">
    <property type="protein sequence ID" value="Csp11.Scaffold564.g4062.t1"/>
    <property type="gene ID" value="Csp11.Scaffold564.g4062"/>
</dbReference>
<dbReference type="AlphaFoldDB" id="A0A1I7TAL9"/>
<feature type="compositionally biased region" description="Basic and acidic residues" evidence="1">
    <location>
        <begin position="29"/>
        <end position="38"/>
    </location>
</feature>
<organism evidence="2 3">
    <name type="scientific">Caenorhabditis tropicalis</name>
    <dbReference type="NCBI Taxonomy" id="1561998"/>
    <lineage>
        <taxon>Eukaryota</taxon>
        <taxon>Metazoa</taxon>
        <taxon>Ecdysozoa</taxon>
        <taxon>Nematoda</taxon>
        <taxon>Chromadorea</taxon>
        <taxon>Rhabditida</taxon>
        <taxon>Rhabditina</taxon>
        <taxon>Rhabditomorpha</taxon>
        <taxon>Rhabditoidea</taxon>
        <taxon>Rhabditidae</taxon>
        <taxon>Peloderinae</taxon>
        <taxon>Caenorhabditis</taxon>
    </lineage>
</organism>
<evidence type="ECO:0000313" key="2">
    <source>
        <dbReference type="Proteomes" id="UP000095282"/>
    </source>
</evidence>
<protein>
    <submittedName>
        <fullName evidence="3">NAM-associated domain-containing protein</fullName>
    </submittedName>
</protein>
<feature type="compositionally biased region" description="Polar residues" evidence="1">
    <location>
        <begin position="62"/>
        <end position="72"/>
    </location>
</feature>
<name>A0A1I7TAL9_9PELO</name>
<dbReference type="Proteomes" id="UP000095282">
    <property type="component" value="Unplaced"/>
</dbReference>
<feature type="region of interest" description="Disordered" evidence="1">
    <location>
        <begin position="28"/>
        <end position="75"/>
    </location>
</feature>